<dbReference type="InterPro" id="IPR054327">
    <property type="entry name" value="His-kinase-like_sensor"/>
</dbReference>
<dbReference type="InterPro" id="IPR029787">
    <property type="entry name" value="Nucleotide_cyclase"/>
</dbReference>
<dbReference type="CDD" id="cd12914">
    <property type="entry name" value="PDC1_DGC_like"/>
    <property type="match status" value="1"/>
</dbReference>
<dbReference type="EMBL" id="VLKN01000004">
    <property type="protein sequence ID" value="TWI02802.1"/>
    <property type="molecule type" value="Genomic_DNA"/>
</dbReference>
<evidence type="ECO:0000259" key="5">
    <source>
        <dbReference type="PROSITE" id="PS50887"/>
    </source>
</evidence>
<keyword evidence="4" id="KW-0472">Membrane</keyword>
<dbReference type="FunFam" id="3.30.70.270:FF:000001">
    <property type="entry name" value="Diguanylate cyclase domain protein"/>
    <property type="match status" value="1"/>
</dbReference>
<gene>
    <name evidence="6" type="ORF">IP90_01900</name>
</gene>
<dbReference type="InterPro" id="IPR043128">
    <property type="entry name" value="Rev_trsase/Diguanyl_cyclase"/>
</dbReference>
<dbReference type="Proteomes" id="UP000315167">
    <property type="component" value="Unassembled WGS sequence"/>
</dbReference>
<comment type="catalytic activity">
    <reaction evidence="3">
        <text>2 GTP = 3',3'-c-di-GMP + 2 diphosphate</text>
        <dbReference type="Rhea" id="RHEA:24898"/>
        <dbReference type="ChEBI" id="CHEBI:33019"/>
        <dbReference type="ChEBI" id="CHEBI:37565"/>
        <dbReference type="ChEBI" id="CHEBI:58805"/>
        <dbReference type="EC" id="2.7.7.65"/>
    </reaction>
</comment>
<reference evidence="6 7" key="1">
    <citation type="journal article" date="2015" name="Stand. Genomic Sci.">
        <title>Genomic Encyclopedia of Bacterial and Archaeal Type Strains, Phase III: the genomes of soil and plant-associated and newly described type strains.</title>
        <authorList>
            <person name="Whitman W.B."/>
            <person name="Woyke T."/>
            <person name="Klenk H.P."/>
            <person name="Zhou Y."/>
            <person name="Lilburn T.G."/>
            <person name="Beck B.J."/>
            <person name="De Vos P."/>
            <person name="Vandamme P."/>
            <person name="Eisen J.A."/>
            <person name="Garrity G."/>
            <person name="Hugenholtz P."/>
            <person name="Kyrpides N.C."/>
        </authorList>
    </citation>
    <scope>NUCLEOTIDE SEQUENCE [LARGE SCALE GENOMIC DNA]</scope>
    <source>
        <strain evidence="6 7">CGMCC 1.10821</strain>
    </source>
</reference>
<organism evidence="6 7">
    <name type="scientific">Luteimonas cucumeris</name>
    <dbReference type="NCBI Taxonomy" id="985012"/>
    <lineage>
        <taxon>Bacteria</taxon>
        <taxon>Pseudomonadati</taxon>
        <taxon>Pseudomonadota</taxon>
        <taxon>Gammaproteobacteria</taxon>
        <taxon>Lysobacterales</taxon>
        <taxon>Lysobacteraceae</taxon>
        <taxon>Luteimonas</taxon>
    </lineage>
</organism>
<dbReference type="PANTHER" id="PTHR45138:SF9">
    <property type="entry name" value="DIGUANYLATE CYCLASE DGCM-RELATED"/>
    <property type="match status" value="1"/>
</dbReference>
<dbReference type="GO" id="GO:0043709">
    <property type="term" value="P:cell adhesion involved in single-species biofilm formation"/>
    <property type="evidence" value="ECO:0007669"/>
    <property type="project" value="TreeGrafter"/>
</dbReference>
<dbReference type="Pfam" id="PF22588">
    <property type="entry name" value="dCache_1_like"/>
    <property type="match status" value="1"/>
</dbReference>
<proteinExistence type="predicted"/>
<evidence type="ECO:0000256" key="3">
    <source>
        <dbReference type="ARBA" id="ARBA00034247"/>
    </source>
</evidence>
<evidence type="ECO:0000256" key="2">
    <source>
        <dbReference type="ARBA" id="ARBA00012528"/>
    </source>
</evidence>
<feature type="transmembrane region" description="Helical" evidence="4">
    <location>
        <begin position="301"/>
        <end position="320"/>
    </location>
</feature>
<name>A0A562L562_9GAMM</name>
<keyword evidence="4" id="KW-1133">Transmembrane helix</keyword>
<dbReference type="Gene3D" id="3.30.70.270">
    <property type="match status" value="1"/>
</dbReference>
<feature type="domain" description="GGDEF" evidence="5">
    <location>
        <begin position="368"/>
        <end position="501"/>
    </location>
</feature>
<dbReference type="GO" id="GO:0052621">
    <property type="term" value="F:diguanylate cyclase activity"/>
    <property type="evidence" value="ECO:0007669"/>
    <property type="project" value="UniProtKB-EC"/>
</dbReference>
<dbReference type="Pfam" id="PF00990">
    <property type="entry name" value="GGDEF"/>
    <property type="match status" value="1"/>
</dbReference>
<dbReference type="AlphaFoldDB" id="A0A562L562"/>
<keyword evidence="4" id="KW-0812">Transmembrane</keyword>
<dbReference type="SMART" id="SM00267">
    <property type="entry name" value="GGDEF"/>
    <property type="match status" value="1"/>
</dbReference>
<dbReference type="Gene3D" id="3.30.450.20">
    <property type="entry name" value="PAS domain"/>
    <property type="match status" value="2"/>
</dbReference>
<dbReference type="PANTHER" id="PTHR45138">
    <property type="entry name" value="REGULATORY COMPONENTS OF SENSORY TRANSDUCTION SYSTEM"/>
    <property type="match status" value="1"/>
</dbReference>
<evidence type="ECO:0000256" key="4">
    <source>
        <dbReference type="SAM" id="Phobius"/>
    </source>
</evidence>
<evidence type="ECO:0000313" key="7">
    <source>
        <dbReference type="Proteomes" id="UP000315167"/>
    </source>
</evidence>
<evidence type="ECO:0000313" key="6">
    <source>
        <dbReference type="EMBL" id="TWI02802.1"/>
    </source>
</evidence>
<evidence type="ECO:0000256" key="1">
    <source>
        <dbReference type="ARBA" id="ARBA00001946"/>
    </source>
</evidence>
<protein>
    <recommendedName>
        <fullName evidence="2">diguanylate cyclase</fullName>
        <ecNumber evidence="2">2.7.7.65</ecNumber>
    </recommendedName>
</protein>
<comment type="cofactor">
    <cofactor evidence="1">
        <name>Mg(2+)</name>
        <dbReference type="ChEBI" id="CHEBI:18420"/>
    </cofactor>
</comment>
<comment type="caution">
    <text evidence="6">The sequence shown here is derived from an EMBL/GenBank/DDBJ whole genome shotgun (WGS) entry which is preliminary data.</text>
</comment>
<dbReference type="NCBIfam" id="TIGR00254">
    <property type="entry name" value="GGDEF"/>
    <property type="match status" value="1"/>
</dbReference>
<dbReference type="CDD" id="cd12915">
    <property type="entry name" value="PDC2_DGC_like"/>
    <property type="match status" value="1"/>
</dbReference>
<dbReference type="SUPFAM" id="SSF55073">
    <property type="entry name" value="Nucleotide cyclase"/>
    <property type="match status" value="1"/>
</dbReference>
<dbReference type="CDD" id="cd01949">
    <property type="entry name" value="GGDEF"/>
    <property type="match status" value="1"/>
</dbReference>
<dbReference type="InterPro" id="IPR050469">
    <property type="entry name" value="Diguanylate_Cyclase"/>
</dbReference>
<dbReference type="GO" id="GO:1902201">
    <property type="term" value="P:negative regulation of bacterial-type flagellum-dependent cell motility"/>
    <property type="evidence" value="ECO:0007669"/>
    <property type="project" value="TreeGrafter"/>
</dbReference>
<dbReference type="PROSITE" id="PS50887">
    <property type="entry name" value="GGDEF"/>
    <property type="match status" value="1"/>
</dbReference>
<sequence>MSILPSNRIAHAGPPSPRAAERIVIAGSAIGVMALLAIVLSLLAMEHRSATHLARRSAGNLVQLIDADITRSIGLYDLALQGAATAAATPGIDKLPPQLRRELYFGRAVAAPHSERMLILDADGRVIANSGRGDHLPASFRGRPCFDVHARDPAHGLCISSPYRLGAGADAWHIAFSRRVASADGRFAGVALGEMKLRYFSVLFRSLEFGASTHVSLLQQDGALLARHPSTGRDMTGTDFSASPNFQRMVREREGSFTALSAVNGEVRLFTFSRVGELPLVLLIAISADEVYASWRRTAALVGGATLLLCLTGVGFAWLLRHELRLRHETGERMAALAATDPLTGLANRRQLDERLDAEWQRSFHNKRPLSLLMIDVDRFKWVNDVHGHARGDDILCTIANLIRQHLQRPADAGARYGGDEFCVLLPETDESGAAAVAEAIRADVQRILSHGGEADVTVSIGYASRIATQHEDVLSMIAIADAALYEAKHRGRNKVVGERCSETDLEA</sequence>
<dbReference type="InterPro" id="IPR000160">
    <property type="entry name" value="GGDEF_dom"/>
</dbReference>
<feature type="transmembrane region" description="Helical" evidence="4">
    <location>
        <begin position="23"/>
        <end position="45"/>
    </location>
</feature>
<dbReference type="EC" id="2.7.7.65" evidence="2"/>
<keyword evidence="7" id="KW-1185">Reference proteome</keyword>
<dbReference type="GO" id="GO:0005886">
    <property type="term" value="C:plasma membrane"/>
    <property type="evidence" value="ECO:0007669"/>
    <property type="project" value="TreeGrafter"/>
</dbReference>
<accession>A0A562L562</accession>